<keyword evidence="3" id="KW-1185">Reference proteome</keyword>
<sequence length="150" mass="15800">MQGFLVFLVGLVFGIGLILSGMADPARVLGFLDLSGSWDPSLALVMGGAIMVGFFAFQMAQTRTHTLIGNVMHLPSRATAIDRRLVLGSMVFGVGWGLAGFCPGPAIVAMGSGHPKAVVFVAAMLAGMFVYELIDRYADRHRKAPNATGS</sequence>
<dbReference type="Pfam" id="PF20398">
    <property type="entry name" value="DUF6691"/>
    <property type="match status" value="1"/>
</dbReference>
<feature type="transmembrane region" description="Helical" evidence="1">
    <location>
        <begin position="117"/>
        <end position="134"/>
    </location>
</feature>
<dbReference type="EMBL" id="SMAJ01000002">
    <property type="protein sequence ID" value="TCT10109.1"/>
    <property type="molecule type" value="Genomic_DNA"/>
</dbReference>
<keyword evidence="1" id="KW-1133">Transmembrane helix</keyword>
<dbReference type="AlphaFoldDB" id="A0A4R3MCY5"/>
<feature type="transmembrane region" description="Helical" evidence="1">
    <location>
        <begin position="41"/>
        <end position="60"/>
    </location>
</feature>
<dbReference type="Proteomes" id="UP000295525">
    <property type="component" value="Unassembled WGS sequence"/>
</dbReference>
<name>A0A4R3MCY5_9BURK</name>
<dbReference type="InterPro" id="IPR046513">
    <property type="entry name" value="DUF6691"/>
</dbReference>
<organism evidence="2 3">
    <name type="scientific">Paralcaligenes ureilyticus</name>
    <dbReference type="NCBI Taxonomy" id="627131"/>
    <lineage>
        <taxon>Bacteria</taxon>
        <taxon>Pseudomonadati</taxon>
        <taxon>Pseudomonadota</taxon>
        <taxon>Betaproteobacteria</taxon>
        <taxon>Burkholderiales</taxon>
        <taxon>Alcaligenaceae</taxon>
        <taxon>Paralcaligenes</taxon>
    </lineage>
</organism>
<evidence type="ECO:0000256" key="1">
    <source>
        <dbReference type="SAM" id="Phobius"/>
    </source>
</evidence>
<dbReference type="RefSeq" id="WP_132579735.1">
    <property type="nucleotide sequence ID" value="NZ_SMAJ01000002.1"/>
</dbReference>
<keyword evidence="1" id="KW-0812">Transmembrane</keyword>
<comment type="caution">
    <text evidence="2">The sequence shown here is derived from an EMBL/GenBank/DDBJ whole genome shotgun (WGS) entry which is preliminary data.</text>
</comment>
<dbReference type="OrthoDB" id="9790409at2"/>
<proteinExistence type="predicted"/>
<gene>
    <name evidence="2" type="ORF">EDC26_10265</name>
</gene>
<evidence type="ECO:0000313" key="3">
    <source>
        <dbReference type="Proteomes" id="UP000295525"/>
    </source>
</evidence>
<keyword evidence="1" id="KW-0472">Membrane</keyword>
<accession>A0A4R3MCY5</accession>
<feature type="transmembrane region" description="Helical" evidence="1">
    <location>
        <begin position="85"/>
        <end position="111"/>
    </location>
</feature>
<reference evidence="2 3" key="1">
    <citation type="submission" date="2019-03" db="EMBL/GenBank/DDBJ databases">
        <title>Genomic Encyclopedia of Type Strains, Phase IV (KMG-IV): sequencing the most valuable type-strain genomes for metagenomic binning, comparative biology and taxonomic classification.</title>
        <authorList>
            <person name="Goeker M."/>
        </authorList>
    </citation>
    <scope>NUCLEOTIDE SEQUENCE [LARGE SCALE GENOMIC DNA]</scope>
    <source>
        <strain evidence="2 3">DSM 24591</strain>
    </source>
</reference>
<protein>
    <submittedName>
        <fullName evidence="2">Uncharacterized protein</fullName>
    </submittedName>
</protein>
<evidence type="ECO:0000313" key="2">
    <source>
        <dbReference type="EMBL" id="TCT10109.1"/>
    </source>
</evidence>